<evidence type="ECO:0000256" key="3">
    <source>
        <dbReference type="ARBA" id="ARBA00010231"/>
    </source>
</evidence>
<comment type="subcellular location">
    <subcellularLocation>
        <location evidence="2">Cytoplasm</location>
    </subcellularLocation>
</comment>
<keyword evidence="9" id="KW-0413">Isomerase</keyword>
<dbReference type="GO" id="GO:0006006">
    <property type="term" value="P:glucose metabolic process"/>
    <property type="evidence" value="ECO:0007669"/>
    <property type="project" value="UniProtKB-KW"/>
</dbReference>
<evidence type="ECO:0000256" key="1">
    <source>
        <dbReference type="ARBA" id="ARBA00001946"/>
    </source>
</evidence>
<accession>A0ABD1EHY1</accession>
<keyword evidence="8" id="KW-0460">Magnesium</keyword>
<evidence type="ECO:0000313" key="15">
    <source>
        <dbReference type="Proteomes" id="UP001566132"/>
    </source>
</evidence>
<proteinExistence type="inferred from homology"/>
<dbReference type="FunFam" id="3.40.120.10:FF:000035">
    <property type="entry name" value="Pgm3p"/>
    <property type="match status" value="1"/>
</dbReference>
<organism evidence="14 15">
    <name type="scientific">Hypothenemus hampei</name>
    <name type="common">Coffee berry borer</name>
    <dbReference type="NCBI Taxonomy" id="57062"/>
    <lineage>
        <taxon>Eukaryota</taxon>
        <taxon>Metazoa</taxon>
        <taxon>Ecdysozoa</taxon>
        <taxon>Arthropoda</taxon>
        <taxon>Hexapoda</taxon>
        <taxon>Insecta</taxon>
        <taxon>Pterygota</taxon>
        <taxon>Neoptera</taxon>
        <taxon>Endopterygota</taxon>
        <taxon>Coleoptera</taxon>
        <taxon>Polyphaga</taxon>
        <taxon>Cucujiformia</taxon>
        <taxon>Curculionidae</taxon>
        <taxon>Scolytinae</taxon>
        <taxon>Hypothenemus</taxon>
    </lineage>
</organism>
<keyword evidence="6" id="KW-0597">Phosphoprotein</keyword>
<dbReference type="SUPFAM" id="SSF53738">
    <property type="entry name" value="Phosphoglucomutase, first 3 domains"/>
    <property type="match status" value="3"/>
</dbReference>
<feature type="domain" description="Alpha-D-phosphohexomutase alpha/beta/alpha" evidence="12">
    <location>
        <begin position="235"/>
        <end position="328"/>
    </location>
</feature>
<feature type="domain" description="Alpha-D-phosphohexomutase alpha/beta/alpha" evidence="13">
    <location>
        <begin position="338"/>
        <end position="446"/>
    </location>
</feature>
<keyword evidence="7" id="KW-0479">Metal-binding</keyword>
<keyword evidence="4" id="KW-0963">Cytoplasm</keyword>
<keyword evidence="10" id="KW-0119">Carbohydrate metabolism</keyword>
<evidence type="ECO:0008006" key="16">
    <source>
        <dbReference type="Google" id="ProtNLM"/>
    </source>
</evidence>
<dbReference type="GO" id="GO:0046872">
    <property type="term" value="F:metal ion binding"/>
    <property type="evidence" value="ECO:0007669"/>
    <property type="project" value="UniProtKB-KW"/>
</dbReference>
<evidence type="ECO:0000259" key="13">
    <source>
        <dbReference type="Pfam" id="PF02880"/>
    </source>
</evidence>
<dbReference type="AlphaFoldDB" id="A0ABD1EHY1"/>
<protein>
    <recommendedName>
        <fullName evidence="16">Phosphoglucomutase</fullName>
    </recommendedName>
</protein>
<dbReference type="InterPro" id="IPR005844">
    <property type="entry name" value="A-D-PHexomutase_a/b/a-I"/>
</dbReference>
<dbReference type="SUPFAM" id="SSF55957">
    <property type="entry name" value="Phosphoglucomutase, C-terminal domain"/>
    <property type="match status" value="1"/>
</dbReference>
<dbReference type="CDD" id="cd05799">
    <property type="entry name" value="PGM2"/>
    <property type="match status" value="1"/>
</dbReference>
<comment type="cofactor">
    <cofactor evidence="1">
        <name>Mg(2+)</name>
        <dbReference type="ChEBI" id="CHEBI:18420"/>
    </cofactor>
</comment>
<evidence type="ECO:0000256" key="7">
    <source>
        <dbReference type="ARBA" id="ARBA00022723"/>
    </source>
</evidence>
<evidence type="ECO:0000256" key="4">
    <source>
        <dbReference type="ARBA" id="ARBA00022490"/>
    </source>
</evidence>
<evidence type="ECO:0000256" key="5">
    <source>
        <dbReference type="ARBA" id="ARBA00022526"/>
    </source>
</evidence>
<dbReference type="Pfam" id="PF02878">
    <property type="entry name" value="PGM_PMM_I"/>
    <property type="match status" value="1"/>
</dbReference>
<feature type="domain" description="Alpha-D-phosphohexomutase alpha/beta/alpha" evidence="11">
    <location>
        <begin position="52"/>
        <end position="190"/>
    </location>
</feature>
<dbReference type="Pfam" id="PF02880">
    <property type="entry name" value="PGM_PMM_III"/>
    <property type="match status" value="1"/>
</dbReference>
<gene>
    <name evidence="14" type="ORF">ABEB36_009928</name>
</gene>
<sequence length="607" mass="68614">MSIPPTNPDPQLKAKIQEWLNWDRNPCTRNEIQKLIKENNNDELSKRLLHRLSFGTAGLRGQMSTGYSCMNDLVIIQTGQGFLKFLEEHRGDVLKENGIVVGYDGRYNSRRWAELTATIFISAGYQVRLFSDVNPTPFVPFAVKNYNCASGVMVTASHNPKEDNGYKVYDVNSAQIIPPTDKQIQNSILANLTPLDSSWNTQILKNNPLLLDPYNECLDLYLTNIISNGIHPDDIENNKRVALPFVYTAMHGVGYKPVQKVVDLIGVKIYPVPEQRDPDPDFPTVKFPNPEEGKSSLELAFKHANDTGCNVILANDPDADRFAFAEKNQHTGEWKIFNGNELGALFGWWMLRCYKKSNPNAPLDKVYMISSTVSSMILKTMAKAEGFCFIDTLTGFKWIANKVIDLEKEGYSVIFCFEEAIGFMCDTKVLDKDGVSALAHFSCLTNHVYGNNGQLIDKLEEIYNIHGLHLSLNSYYFCYEPPIIEKIFNRLRNFTNNDSYPTGILNGKYKIISIRDLTTGYDNSQPYNRAILPISSSCEMITFIFDNGLYVTLRTSGTEPKVKYYSELCMDPSVKDRSIAETTLTEMVTALCDEFFEPEKNGLIQKG</sequence>
<dbReference type="Proteomes" id="UP001566132">
    <property type="component" value="Unassembled WGS sequence"/>
</dbReference>
<dbReference type="InterPro" id="IPR005845">
    <property type="entry name" value="A-D-PHexomutase_a/b/a-II"/>
</dbReference>
<dbReference type="EMBL" id="JBDJPC010000007">
    <property type="protein sequence ID" value="KAL1494309.1"/>
    <property type="molecule type" value="Genomic_DNA"/>
</dbReference>
<keyword evidence="15" id="KW-1185">Reference proteome</keyword>
<dbReference type="Gene3D" id="3.40.120.10">
    <property type="entry name" value="Alpha-D-Glucose-1,6-Bisphosphate, subunit A, domain 3"/>
    <property type="match status" value="3"/>
</dbReference>
<evidence type="ECO:0000256" key="2">
    <source>
        <dbReference type="ARBA" id="ARBA00004496"/>
    </source>
</evidence>
<dbReference type="PANTHER" id="PTHR45745:SF1">
    <property type="entry name" value="PHOSPHOGLUCOMUTASE 2B-RELATED"/>
    <property type="match status" value="1"/>
</dbReference>
<evidence type="ECO:0000256" key="8">
    <source>
        <dbReference type="ARBA" id="ARBA00022842"/>
    </source>
</evidence>
<dbReference type="PROSITE" id="PS00710">
    <property type="entry name" value="PGM_PMM"/>
    <property type="match status" value="1"/>
</dbReference>
<dbReference type="InterPro" id="IPR036900">
    <property type="entry name" value="A-D-PHexomutase_C_sf"/>
</dbReference>
<dbReference type="PANTHER" id="PTHR45745">
    <property type="entry name" value="PHOSPHOMANNOMUTASE 45A"/>
    <property type="match status" value="1"/>
</dbReference>
<dbReference type="GO" id="GO:0005737">
    <property type="term" value="C:cytoplasm"/>
    <property type="evidence" value="ECO:0007669"/>
    <property type="project" value="UniProtKB-SubCell"/>
</dbReference>
<reference evidence="14 15" key="1">
    <citation type="submission" date="2024-05" db="EMBL/GenBank/DDBJ databases">
        <title>Genetic variation in Jamaican populations of the coffee berry borer (Hypothenemus hampei).</title>
        <authorList>
            <person name="Errbii M."/>
            <person name="Myrie A."/>
        </authorList>
    </citation>
    <scope>NUCLEOTIDE SEQUENCE [LARGE SCALE GENOMIC DNA]</scope>
    <source>
        <strain evidence="14">JA-Hopewell-2020-01-JO</strain>
        <tissue evidence="14">Whole body</tissue>
    </source>
</reference>
<dbReference type="Pfam" id="PF02879">
    <property type="entry name" value="PGM_PMM_II"/>
    <property type="match status" value="1"/>
</dbReference>
<keyword evidence="5" id="KW-0313">Glucose metabolism</keyword>
<comment type="similarity">
    <text evidence="3">Belongs to the phosphohexose mutase family.</text>
</comment>
<comment type="caution">
    <text evidence="14">The sequence shown here is derived from an EMBL/GenBank/DDBJ whole genome shotgun (WGS) entry which is preliminary data.</text>
</comment>
<dbReference type="GO" id="GO:0016853">
    <property type="term" value="F:isomerase activity"/>
    <property type="evidence" value="ECO:0007669"/>
    <property type="project" value="UniProtKB-KW"/>
</dbReference>
<evidence type="ECO:0000313" key="14">
    <source>
        <dbReference type="EMBL" id="KAL1494309.1"/>
    </source>
</evidence>
<evidence type="ECO:0000256" key="6">
    <source>
        <dbReference type="ARBA" id="ARBA00022553"/>
    </source>
</evidence>
<name>A0ABD1EHY1_HYPHA</name>
<evidence type="ECO:0000256" key="10">
    <source>
        <dbReference type="ARBA" id="ARBA00023277"/>
    </source>
</evidence>
<evidence type="ECO:0000259" key="12">
    <source>
        <dbReference type="Pfam" id="PF02879"/>
    </source>
</evidence>
<dbReference type="InterPro" id="IPR016066">
    <property type="entry name" value="A-D-PHexomutase_CS"/>
</dbReference>
<dbReference type="InterPro" id="IPR016055">
    <property type="entry name" value="A-D-PHexomutase_a/b/a-I/II/III"/>
</dbReference>
<evidence type="ECO:0000259" key="11">
    <source>
        <dbReference type="Pfam" id="PF02878"/>
    </source>
</evidence>
<dbReference type="InterPro" id="IPR005846">
    <property type="entry name" value="A-D-PHexomutase_a/b/a-III"/>
</dbReference>
<evidence type="ECO:0000256" key="9">
    <source>
        <dbReference type="ARBA" id="ARBA00023235"/>
    </source>
</evidence>